<gene>
    <name evidence="6" type="ORF">DF183_06200</name>
</gene>
<dbReference type="PANTHER" id="PTHR10010:SF46">
    <property type="entry name" value="SODIUM-DEPENDENT PHOSPHATE TRANSPORT PROTEIN 2B"/>
    <property type="match status" value="1"/>
</dbReference>
<keyword evidence="5" id="KW-0472">Membrane</keyword>
<dbReference type="EMBL" id="QEXO01000002">
    <property type="protein sequence ID" value="PWE14324.1"/>
    <property type="molecule type" value="Genomic_DNA"/>
</dbReference>
<keyword evidence="4" id="KW-1133">Transmembrane helix</keyword>
<evidence type="ECO:0000256" key="2">
    <source>
        <dbReference type="ARBA" id="ARBA00022475"/>
    </source>
</evidence>
<dbReference type="GO" id="GO:0005436">
    <property type="term" value="F:sodium:phosphate symporter activity"/>
    <property type="evidence" value="ECO:0007669"/>
    <property type="project" value="InterPro"/>
</dbReference>
<reference evidence="6 7" key="1">
    <citation type="submission" date="2018-05" db="EMBL/GenBank/DDBJ databases">
        <title>Genome Sequence of an Efficient Indole-Degrading Bacterium, Alcaligenes sp.YBY.</title>
        <authorList>
            <person name="Yang B."/>
        </authorList>
    </citation>
    <scope>NUCLEOTIDE SEQUENCE [LARGE SCALE GENOMIC DNA]</scope>
    <source>
        <strain evidence="6 7">YBY</strain>
    </source>
</reference>
<evidence type="ECO:0000256" key="3">
    <source>
        <dbReference type="ARBA" id="ARBA00022692"/>
    </source>
</evidence>
<dbReference type="PANTHER" id="PTHR10010">
    <property type="entry name" value="SOLUTE CARRIER FAMILY 34 SODIUM PHOSPHATE , MEMBER 2-RELATED"/>
    <property type="match status" value="1"/>
</dbReference>
<proteinExistence type="predicted"/>
<comment type="subcellular location">
    <subcellularLocation>
        <location evidence="1">Cell membrane</location>
        <topology evidence="1">Multi-pass membrane protein</topology>
    </subcellularLocation>
</comment>
<dbReference type="RefSeq" id="WP_042484247.1">
    <property type="nucleotide sequence ID" value="NZ_CAXOKM010000009.1"/>
</dbReference>
<dbReference type="GO" id="GO:0005886">
    <property type="term" value="C:plasma membrane"/>
    <property type="evidence" value="ECO:0007669"/>
    <property type="project" value="UniProtKB-SubCell"/>
</dbReference>
<sequence>MKEIFALLDFGGYIALLLWGIHMVQSGVQRAFGAELGVWMGHALGRPRRAFFAGAAITAAIQSSTATGLMITSFAATGMVALVPALAAMLGANVGTTLIVQLLSFKMTALAPALILLGVWLFRSQEPGRRRDLGRVFIGLGLLLLSLHELVGLFSPIQDAPLLQTILEALAGSPMTGMLLAALLTWAAHSSVAIVVLIISLASHQHMDPQLTYALVLGANVGTAINPILEGAGSTKDPANKRLPIGNLGTRVFGCLIGMIVLPWIPDLMSWFTDDPARAVANFHTFFNLAVAALFLPLLKPYSRLLSRYLPRRTDPDDPGLPLYLDQSAQEVPAVALGNAAREALRLSDMLQEILDTARQNMLNNSAQSINHARYISNAVNRLEPLITTYLASMDQENLSKKDTRRLNDILTFSTNISHAATISVNGLLSHTAKLRKQGWILQSEEQAEIGKVMDRLIRNQRQAAALFVAEDVKTARYLAFEKDFFRELEVAAADRHIRKIKAGQLDSAEQGSLYLEILRDVRTINSYLVSAAAYPILAKHDELLPNRVRSNEE</sequence>
<dbReference type="Gene3D" id="1.20.58.220">
    <property type="entry name" value="Phosphate transport system protein phou homolog 2, domain 2"/>
    <property type="match status" value="1"/>
</dbReference>
<dbReference type="STRING" id="511.UZ73_05165"/>
<protein>
    <submittedName>
        <fullName evidence="6">Na/Pi cotransporter family protein</fullName>
    </submittedName>
</protein>
<evidence type="ECO:0000256" key="1">
    <source>
        <dbReference type="ARBA" id="ARBA00004651"/>
    </source>
</evidence>
<accession>A0A2U2BJW9</accession>
<dbReference type="InterPro" id="IPR038078">
    <property type="entry name" value="PhoU-like_sf"/>
</dbReference>
<name>A0A2U2BJW9_ALCFA</name>
<dbReference type="Proteomes" id="UP000245216">
    <property type="component" value="Unassembled WGS sequence"/>
</dbReference>
<evidence type="ECO:0000313" key="6">
    <source>
        <dbReference type="EMBL" id="PWE14324.1"/>
    </source>
</evidence>
<comment type="caution">
    <text evidence="6">The sequence shown here is derived from an EMBL/GenBank/DDBJ whole genome shotgun (WGS) entry which is preliminary data.</text>
</comment>
<evidence type="ECO:0000256" key="4">
    <source>
        <dbReference type="ARBA" id="ARBA00022989"/>
    </source>
</evidence>
<dbReference type="Pfam" id="PF02690">
    <property type="entry name" value="Na_Pi_cotrans"/>
    <property type="match status" value="2"/>
</dbReference>
<dbReference type="AlphaFoldDB" id="A0A2U2BJW9"/>
<organism evidence="6 7">
    <name type="scientific">Alcaligenes faecalis</name>
    <dbReference type="NCBI Taxonomy" id="511"/>
    <lineage>
        <taxon>Bacteria</taxon>
        <taxon>Pseudomonadati</taxon>
        <taxon>Pseudomonadota</taxon>
        <taxon>Betaproteobacteria</taxon>
        <taxon>Burkholderiales</taxon>
        <taxon>Alcaligenaceae</taxon>
        <taxon>Alcaligenes</taxon>
    </lineage>
</organism>
<reference evidence="6 7" key="2">
    <citation type="submission" date="2018-05" db="EMBL/GenBank/DDBJ databases">
        <authorList>
            <person name="Lanie J.A."/>
            <person name="Ng W.-L."/>
            <person name="Kazmierczak K.M."/>
            <person name="Andrzejewski T.M."/>
            <person name="Davidsen T.M."/>
            <person name="Wayne K.J."/>
            <person name="Tettelin H."/>
            <person name="Glass J.I."/>
            <person name="Rusch D."/>
            <person name="Podicherti R."/>
            <person name="Tsui H.-C.T."/>
            <person name="Winkler M.E."/>
        </authorList>
    </citation>
    <scope>NUCLEOTIDE SEQUENCE [LARGE SCALE GENOMIC DNA]</scope>
    <source>
        <strain evidence="6 7">YBY</strain>
    </source>
</reference>
<dbReference type="OrthoDB" id="5778511at2"/>
<keyword evidence="2" id="KW-1003">Cell membrane</keyword>
<evidence type="ECO:0000313" key="7">
    <source>
        <dbReference type="Proteomes" id="UP000245216"/>
    </source>
</evidence>
<dbReference type="GO" id="GO:0044341">
    <property type="term" value="P:sodium-dependent phosphate transport"/>
    <property type="evidence" value="ECO:0007669"/>
    <property type="project" value="InterPro"/>
</dbReference>
<evidence type="ECO:0000256" key="5">
    <source>
        <dbReference type="ARBA" id="ARBA00023136"/>
    </source>
</evidence>
<dbReference type="SUPFAM" id="SSF109755">
    <property type="entry name" value="PhoU-like"/>
    <property type="match status" value="1"/>
</dbReference>
<dbReference type="InterPro" id="IPR003841">
    <property type="entry name" value="Na/Pi_transpt"/>
</dbReference>
<dbReference type="NCBIfam" id="NF037997">
    <property type="entry name" value="Na_Pi_symport"/>
    <property type="match status" value="1"/>
</dbReference>
<keyword evidence="3" id="KW-0812">Transmembrane</keyword>